<dbReference type="InterPro" id="IPR025714">
    <property type="entry name" value="Methyltranfer_dom"/>
</dbReference>
<protein>
    <submittedName>
        <fullName evidence="2">Methyltransferase domain-domain-containing protein</fullName>
    </submittedName>
</protein>
<dbReference type="InterPro" id="IPR052220">
    <property type="entry name" value="METTL25"/>
</dbReference>
<evidence type="ECO:0000259" key="1">
    <source>
        <dbReference type="Pfam" id="PF13679"/>
    </source>
</evidence>
<dbReference type="OrthoDB" id="10258156at2759"/>
<dbReference type="Gene3D" id="3.40.50.150">
    <property type="entry name" value="Vaccinia Virus protein VP39"/>
    <property type="match status" value="1"/>
</dbReference>
<dbReference type="STRING" id="1141098.A0A1Y2E4P8"/>
<dbReference type="Proteomes" id="UP000193689">
    <property type="component" value="Unassembled WGS sequence"/>
</dbReference>
<keyword evidence="2" id="KW-0808">Transferase</keyword>
<dbReference type="InParanoid" id="A0A1Y2E4P8"/>
<keyword evidence="3" id="KW-1185">Reference proteome</keyword>
<dbReference type="GO" id="GO:0032259">
    <property type="term" value="P:methylation"/>
    <property type="evidence" value="ECO:0007669"/>
    <property type="project" value="UniProtKB-KW"/>
</dbReference>
<name>A0A1Y2E4P8_9PEZI</name>
<proteinExistence type="predicted"/>
<dbReference type="SUPFAM" id="SSF53335">
    <property type="entry name" value="S-adenosyl-L-methionine-dependent methyltransferases"/>
    <property type="match status" value="1"/>
</dbReference>
<accession>A0A1Y2E4P8</accession>
<feature type="domain" description="Methyltransferase" evidence="1">
    <location>
        <begin position="145"/>
        <end position="285"/>
    </location>
</feature>
<gene>
    <name evidence="2" type="ORF">BCR38DRAFT_408421</name>
</gene>
<dbReference type="Pfam" id="PF13679">
    <property type="entry name" value="Methyltransf_32"/>
    <property type="match status" value="1"/>
</dbReference>
<dbReference type="RefSeq" id="XP_040717456.1">
    <property type="nucleotide sequence ID" value="XM_040858264.1"/>
</dbReference>
<dbReference type="GO" id="GO:0008168">
    <property type="term" value="F:methyltransferase activity"/>
    <property type="evidence" value="ECO:0007669"/>
    <property type="project" value="UniProtKB-KW"/>
</dbReference>
<dbReference type="AlphaFoldDB" id="A0A1Y2E4P8"/>
<dbReference type="PANTHER" id="PTHR12496:SF0">
    <property type="entry name" value="METHYLTRANSFERASE DOMAIN-CONTAINING PROTEIN"/>
    <property type="match status" value="1"/>
</dbReference>
<evidence type="ECO:0000313" key="2">
    <source>
        <dbReference type="EMBL" id="ORY66492.1"/>
    </source>
</evidence>
<keyword evidence="2" id="KW-0489">Methyltransferase</keyword>
<dbReference type="GeneID" id="63774476"/>
<sequence>MPGLEFTMLVPIDGTYSSLEEYTDDLCNFLSTPLVRQISGGIHVNDALIFDAWGALPSEWTSWWGSLPDHRLAQRDLIDSIADESSTNISSAKADKIDGNLSPSRPESLTTWLKTLNSLSLARNQRPIPAVCLPPSLTNPMKTKKIAEVSVAAAYTQSICQAHNITHIIDIGSGQGYLPLTLTTLFPSLRILAIDGSAFQIAASKSSAAALGIPPDRLTHLVCYVDDFSPTAPLVSEMAAWAGGERCLLVGLHACGRLSDHMLRYFTSLPFIAALAAVGCCYNHIVPLSEACPDGFPISKRLRAANVQLSPAALMAACQAPDRWLPSTDGDGKTEYSKRRLYRAILEKLLFDKGLGIATSVAERPAWGIRKGDLVSFEAFVTRAMGRLGIGSHEISAEEMRTYEERYRGGEGKIAILWTLSVLCCKVFESVIAMDRYWFLVEQGVEKVDVFPIFDYKISPRNLIVVAEKGKGQPLEESI</sequence>
<reference evidence="2 3" key="1">
    <citation type="submission" date="2016-07" db="EMBL/GenBank/DDBJ databases">
        <title>Pervasive Adenine N6-methylation of Active Genes in Fungi.</title>
        <authorList>
            <consortium name="DOE Joint Genome Institute"/>
            <person name="Mondo S.J."/>
            <person name="Dannebaum R.O."/>
            <person name="Kuo R.C."/>
            <person name="Labutti K."/>
            <person name="Haridas S."/>
            <person name="Kuo A."/>
            <person name="Salamov A."/>
            <person name="Ahrendt S.R."/>
            <person name="Lipzen A."/>
            <person name="Sullivan W."/>
            <person name="Andreopoulos W.B."/>
            <person name="Clum A."/>
            <person name="Lindquist E."/>
            <person name="Daum C."/>
            <person name="Ramamoorthy G.K."/>
            <person name="Gryganskyi A."/>
            <person name="Culley D."/>
            <person name="Magnuson J.K."/>
            <person name="James T.Y."/>
            <person name="O'Malley M.A."/>
            <person name="Stajich J.E."/>
            <person name="Spatafora J.W."/>
            <person name="Visel A."/>
            <person name="Grigoriev I.V."/>
        </authorList>
    </citation>
    <scope>NUCLEOTIDE SEQUENCE [LARGE SCALE GENOMIC DNA]</scope>
    <source>
        <strain evidence="2 3">CBS 129021</strain>
    </source>
</reference>
<dbReference type="EMBL" id="MCFJ01000005">
    <property type="protein sequence ID" value="ORY66492.1"/>
    <property type="molecule type" value="Genomic_DNA"/>
</dbReference>
<organism evidence="2 3">
    <name type="scientific">Pseudomassariella vexata</name>
    <dbReference type="NCBI Taxonomy" id="1141098"/>
    <lineage>
        <taxon>Eukaryota</taxon>
        <taxon>Fungi</taxon>
        <taxon>Dikarya</taxon>
        <taxon>Ascomycota</taxon>
        <taxon>Pezizomycotina</taxon>
        <taxon>Sordariomycetes</taxon>
        <taxon>Xylariomycetidae</taxon>
        <taxon>Amphisphaeriales</taxon>
        <taxon>Pseudomassariaceae</taxon>
        <taxon>Pseudomassariella</taxon>
    </lineage>
</organism>
<dbReference type="PANTHER" id="PTHR12496">
    <property type="entry name" value="CGI-41 METHYLTRANSFERASE"/>
    <property type="match status" value="1"/>
</dbReference>
<dbReference type="InterPro" id="IPR029063">
    <property type="entry name" value="SAM-dependent_MTases_sf"/>
</dbReference>
<evidence type="ECO:0000313" key="3">
    <source>
        <dbReference type="Proteomes" id="UP000193689"/>
    </source>
</evidence>
<comment type="caution">
    <text evidence="2">The sequence shown here is derived from an EMBL/GenBank/DDBJ whole genome shotgun (WGS) entry which is preliminary data.</text>
</comment>